<dbReference type="Pfam" id="PF02566">
    <property type="entry name" value="OsmC"/>
    <property type="match status" value="1"/>
</dbReference>
<dbReference type="OrthoDB" id="9180786at2"/>
<sequence length="125" mass="13241">MYSTVVDSTPLIKVSTGKHETTFALNGSLMNPLEGFYATLAACAAVYAKKACKELGISAEGIAIDCKPFAGPKGPLTLARFKTEVRFPEQFTAGQKAAILESIAHCAVKEVVMDGPTIEFQVAEA</sequence>
<dbReference type="Proteomes" id="UP000270626">
    <property type="component" value="Unassembled WGS sequence"/>
</dbReference>
<reference evidence="1 2" key="1">
    <citation type="submission" date="2018-10" db="EMBL/GenBank/DDBJ databases">
        <title>Genomic Encyclopedia of Type Strains, Phase IV (KMG-IV): sequencing the most valuable type-strain genomes for metagenomic binning, comparative biology and taxonomic classification.</title>
        <authorList>
            <person name="Goeker M."/>
        </authorList>
    </citation>
    <scope>NUCLEOTIDE SEQUENCE [LARGE SCALE GENOMIC DNA]</scope>
    <source>
        <strain evidence="1 2">DSM 23841</strain>
    </source>
</reference>
<protein>
    <submittedName>
        <fullName evidence="1">OsmC-like protein</fullName>
    </submittedName>
</protein>
<name>A0A495WAW7_9RHOO</name>
<dbReference type="SUPFAM" id="SSF82784">
    <property type="entry name" value="OsmC-like"/>
    <property type="match status" value="1"/>
</dbReference>
<dbReference type="AlphaFoldDB" id="A0A495WAW7"/>
<dbReference type="PANTHER" id="PTHR39624:SF2">
    <property type="entry name" value="OSMC-LIKE PROTEIN"/>
    <property type="match status" value="1"/>
</dbReference>
<organism evidence="1 2">
    <name type="scientific">Azonexus fungiphilus</name>
    <dbReference type="NCBI Taxonomy" id="146940"/>
    <lineage>
        <taxon>Bacteria</taxon>
        <taxon>Pseudomonadati</taxon>
        <taxon>Pseudomonadota</taxon>
        <taxon>Betaproteobacteria</taxon>
        <taxon>Rhodocyclales</taxon>
        <taxon>Azonexaceae</taxon>
        <taxon>Azonexus</taxon>
    </lineage>
</organism>
<gene>
    <name evidence="1" type="ORF">DFR40_1865</name>
</gene>
<comment type="caution">
    <text evidence="1">The sequence shown here is derived from an EMBL/GenBank/DDBJ whole genome shotgun (WGS) entry which is preliminary data.</text>
</comment>
<dbReference type="RefSeq" id="WP_121458173.1">
    <property type="nucleotide sequence ID" value="NZ_JAANMQ010000004.1"/>
</dbReference>
<dbReference type="InterPro" id="IPR015946">
    <property type="entry name" value="KH_dom-like_a/b"/>
</dbReference>
<dbReference type="InterPro" id="IPR036102">
    <property type="entry name" value="OsmC/Ohrsf"/>
</dbReference>
<accession>A0A495WAW7</accession>
<dbReference type="EMBL" id="RBXP01000014">
    <property type="protein sequence ID" value="RKT58836.1"/>
    <property type="molecule type" value="Genomic_DNA"/>
</dbReference>
<keyword evidence="2" id="KW-1185">Reference proteome</keyword>
<evidence type="ECO:0000313" key="1">
    <source>
        <dbReference type="EMBL" id="RKT58836.1"/>
    </source>
</evidence>
<dbReference type="Gene3D" id="3.30.300.20">
    <property type="match status" value="1"/>
</dbReference>
<proteinExistence type="predicted"/>
<dbReference type="InterPro" id="IPR003718">
    <property type="entry name" value="OsmC/Ohr_fam"/>
</dbReference>
<evidence type="ECO:0000313" key="2">
    <source>
        <dbReference type="Proteomes" id="UP000270626"/>
    </source>
</evidence>
<dbReference type="PANTHER" id="PTHR39624">
    <property type="entry name" value="PROTEIN INVOLVED IN RIMO-MEDIATED BETA-METHYLTHIOLATION OF RIBOSOMAL PROTEIN S12 YCAO"/>
    <property type="match status" value="1"/>
</dbReference>